<feature type="transmembrane region" description="Helical" evidence="1">
    <location>
        <begin position="12"/>
        <end position="32"/>
    </location>
</feature>
<proteinExistence type="predicted"/>
<evidence type="ECO:0000256" key="1">
    <source>
        <dbReference type="SAM" id="Phobius"/>
    </source>
</evidence>
<accession>A0ABR4H1B5</accession>
<keyword evidence="1" id="KW-0812">Transmembrane</keyword>
<protein>
    <recommendedName>
        <fullName evidence="4">Transmembrane protein</fullName>
    </recommendedName>
</protein>
<sequence length="198" mass="21660">MNNAGSLGAPPGGPPLVAFPFYSFPLVLVPRMRSFKTKARRRVAFKIIQRCRFCLVILGSSLLPLSWSLGLHGVTRPILSSPPRVLGQAKLIFLIPRPRLTYYLSSPVQRSSLPFRCWLQATGSHSIPRLLLEPTSSAFVLVPPSARSAASLPPPEPTVLPLRHRAASSLYLLVALSSFSGSMNCNYGLNSLLESVRR</sequence>
<keyword evidence="1" id="KW-0472">Membrane</keyword>
<evidence type="ECO:0008006" key="4">
    <source>
        <dbReference type="Google" id="ProtNLM"/>
    </source>
</evidence>
<organism evidence="2 3">
    <name type="scientific">Aspergillus granulosus</name>
    <dbReference type="NCBI Taxonomy" id="176169"/>
    <lineage>
        <taxon>Eukaryota</taxon>
        <taxon>Fungi</taxon>
        <taxon>Dikarya</taxon>
        <taxon>Ascomycota</taxon>
        <taxon>Pezizomycotina</taxon>
        <taxon>Eurotiomycetes</taxon>
        <taxon>Eurotiomycetidae</taxon>
        <taxon>Eurotiales</taxon>
        <taxon>Aspergillaceae</taxon>
        <taxon>Aspergillus</taxon>
        <taxon>Aspergillus subgen. Nidulantes</taxon>
    </lineage>
</organism>
<gene>
    <name evidence="2" type="ORF">BJX63DRAFT_370689</name>
</gene>
<keyword evidence="3" id="KW-1185">Reference proteome</keyword>
<comment type="caution">
    <text evidence="2">The sequence shown here is derived from an EMBL/GenBank/DDBJ whole genome shotgun (WGS) entry which is preliminary data.</text>
</comment>
<keyword evidence="1" id="KW-1133">Transmembrane helix</keyword>
<evidence type="ECO:0000313" key="2">
    <source>
        <dbReference type="EMBL" id="KAL2809207.1"/>
    </source>
</evidence>
<name>A0ABR4H1B5_9EURO</name>
<reference evidence="2 3" key="1">
    <citation type="submission" date="2024-07" db="EMBL/GenBank/DDBJ databases">
        <title>Section-level genome sequencing and comparative genomics of Aspergillus sections Usti and Cavernicolus.</title>
        <authorList>
            <consortium name="Lawrence Berkeley National Laboratory"/>
            <person name="Nybo J.L."/>
            <person name="Vesth T.C."/>
            <person name="Theobald S."/>
            <person name="Frisvad J.C."/>
            <person name="Larsen T.O."/>
            <person name="Kjaerboelling I."/>
            <person name="Rothschild-Mancinelli K."/>
            <person name="Lyhne E.K."/>
            <person name="Kogle M.E."/>
            <person name="Barry K."/>
            <person name="Clum A."/>
            <person name="Na H."/>
            <person name="Ledsgaard L."/>
            <person name="Lin J."/>
            <person name="Lipzen A."/>
            <person name="Kuo A."/>
            <person name="Riley R."/>
            <person name="Mondo S."/>
            <person name="Labutti K."/>
            <person name="Haridas S."/>
            <person name="Pangalinan J."/>
            <person name="Salamov A.A."/>
            <person name="Simmons B.A."/>
            <person name="Magnuson J.K."/>
            <person name="Chen J."/>
            <person name="Drula E."/>
            <person name="Henrissat B."/>
            <person name="Wiebenga A."/>
            <person name="Lubbers R.J."/>
            <person name="Gomes A.C."/>
            <person name="Makela M.R."/>
            <person name="Stajich J."/>
            <person name="Grigoriev I.V."/>
            <person name="Mortensen U.H."/>
            <person name="De Vries R.P."/>
            <person name="Baker S.E."/>
            <person name="Andersen M.R."/>
        </authorList>
    </citation>
    <scope>NUCLEOTIDE SEQUENCE [LARGE SCALE GENOMIC DNA]</scope>
    <source>
        <strain evidence="2 3">CBS 588.65</strain>
    </source>
</reference>
<feature type="transmembrane region" description="Helical" evidence="1">
    <location>
        <begin position="53"/>
        <end position="74"/>
    </location>
</feature>
<evidence type="ECO:0000313" key="3">
    <source>
        <dbReference type="Proteomes" id="UP001610334"/>
    </source>
</evidence>
<dbReference type="EMBL" id="JBFXLT010000094">
    <property type="protein sequence ID" value="KAL2809207.1"/>
    <property type="molecule type" value="Genomic_DNA"/>
</dbReference>
<dbReference type="Proteomes" id="UP001610334">
    <property type="component" value="Unassembled WGS sequence"/>
</dbReference>